<dbReference type="RefSeq" id="WP_214787079.1">
    <property type="nucleotide sequence ID" value="NZ_JANIEL010000051.1"/>
</dbReference>
<proteinExistence type="predicted"/>
<dbReference type="Proteomes" id="UP001596439">
    <property type="component" value="Unassembled WGS sequence"/>
</dbReference>
<comment type="caution">
    <text evidence="1">The sequence shown here is derived from an EMBL/GenBank/DDBJ whole genome shotgun (WGS) entry which is preliminary data.</text>
</comment>
<sequence length="81" mass="9747">MNKKHFEKPANSTDETVIQCGQSIGDCTHNWERGRMERGNDYEWFSEDEERTYYDPYTGQEISEREYWDNGCSDEMMDNLF</sequence>
<evidence type="ECO:0000313" key="2">
    <source>
        <dbReference type="Proteomes" id="UP001596439"/>
    </source>
</evidence>
<gene>
    <name evidence="1" type="ORF">ACFQO8_03775</name>
</gene>
<organism evidence="1 2">
    <name type="scientific">Exiguobacterium aestuarii</name>
    <dbReference type="NCBI Taxonomy" id="273527"/>
    <lineage>
        <taxon>Bacteria</taxon>
        <taxon>Bacillati</taxon>
        <taxon>Bacillota</taxon>
        <taxon>Bacilli</taxon>
        <taxon>Bacillales</taxon>
        <taxon>Bacillales Family XII. Incertae Sedis</taxon>
        <taxon>Exiguobacterium</taxon>
    </lineage>
</organism>
<name>A0ABW2PNL1_9BACL</name>
<evidence type="ECO:0000313" key="1">
    <source>
        <dbReference type="EMBL" id="MFC7389250.1"/>
    </source>
</evidence>
<accession>A0ABW2PNL1</accession>
<protein>
    <submittedName>
        <fullName evidence="1">Uncharacterized protein</fullName>
    </submittedName>
</protein>
<reference evidence="2" key="1">
    <citation type="journal article" date="2019" name="Int. J. Syst. Evol. Microbiol.">
        <title>The Global Catalogue of Microorganisms (GCM) 10K type strain sequencing project: providing services to taxonomists for standard genome sequencing and annotation.</title>
        <authorList>
            <consortium name="The Broad Institute Genomics Platform"/>
            <consortium name="The Broad Institute Genome Sequencing Center for Infectious Disease"/>
            <person name="Wu L."/>
            <person name="Ma J."/>
        </authorList>
    </citation>
    <scope>NUCLEOTIDE SEQUENCE [LARGE SCALE GENOMIC DNA]</scope>
    <source>
        <strain evidence="2">CCUG 55590</strain>
    </source>
</reference>
<dbReference type="EMBL" id="JBHTCE010000001">
    <property type="protein sequence ID" value="MFC7389250.1"/>
    <property type="molecule type" value="Genomic_DNA"/>
</dbReference>
<keyword evidence="2" id="KW-1185">Reference proteome</keyword>